<proteinExistence type="predicted"/>
<keyword evidence="2" id="KW-1185">Reference proteome</keyword>
<accession>A0ABU8D245</accession>
<protein>
    <submittedName>
        <fullName evidence="1">Uncharacterized protein</fullName>
    </submittedName>
</protein>
<comment type="caution">
    <text evidence="1">The sequence shown here is derived from an EMBL/GenBank/DDBJ whole genome shotgun (WGS) entry which is preliminary data.</text>
</comment>
<dbReference type="Proteomes" id="UP001387215">
    <property type="component" value="Unassembled WGS sequence"/>
</dbReference>
<dbReference type="RefSeq" id="WP_336131746.1">
    <property type="nucleotide sequence ID" value="NZ_JBANDL010000002.1"/>
</dbReference>
<gene>
    <name evidence="1" type="ORF">V2J18_10475</name>
</gene>
<name>A0ABU8D245_9GAMM</name>
<evidence type="ECO:0000313" key="2">
    <source>
        <dbReference type="Proteomes" id="UP001387215"/>
    </source>
</evidence>
<sequence length="369" mass="41729">MADAPNIGQFAGIVLSPVNDSPEEIVVRLKALTEKQSDLDVILDPQLYNPVTQKGQLPRWAYYGSDFETADRSLFGWWARKIPEIAAEAVRVGATTVCSPTPIPRVMEDNYFRFVVDLADEMIGHVRPLGLDAALSLIIPLNQLHEPRRAMEIASTVSGSKCDRVFISFLADCVPQREPMRDQAALATAIHLIRLLSSQQRVHVACASHDVLLWLGAGAHDVSTGKYMNLRRFSPSRWTDEQTKGRNLSYWNDEKLLTLIRDQEALRLDREGWFNDSHFADNPASGMILETLRQGEGAPWLKLSWVQYMRWFANIAATVRTPDQTLEILAAAHRAWGRINDMEFLFVDSFNDGSHVIAWLNAMREGMRR</sequence>
<evidence type="ECO:0000313" key="1">
    <source>
        <dbReference type="EMBL" id="MEI2455100.1"/>
    </source>
</evidence>
<reference evidence="1 2" key="1">
    <citation type="submission" date="2024-02" db="EMBL/GenBank/DDBJ databases">
        <title>Lysobacter Genome Sequencing and Mining.</title>
        <authorList>
            <person name="Bierman J."/>
            <person name="Walker M.C."/>
        </authorList>
    </citation>
    <scope>NUCLEOTIDE SEQUENCE [LARGE SCALE GENOMIC DNA]</scope>
    <source>
        <strain evidence="1 2">PB6250</strain>
    </source>
</reference>
<dbReference type="EMBL" id="JBANDL010000002">
    <property type="protein sequence ID" value="MEI2455100.1"/>
    <property type="molecule type" value="Genomic_DNA"/>
</dbReference>
<organism evidence="1 2">
    <name type="scientific">Lysobacter firmicutimachus</name>
    <dbReference type="NCBI Taxonomy" id="1792846"/>
    <lineage>
        <taxon>Bacteria</taxon>
        <taxon>Pseudomonadati</taxon>
        <taxon>Pseudomonadota</taxon>
        <taxon>Gammaproteobacteria</taxon>
        <taxon>Lysobacterales</taxon>
        <taxon>Lysobacteraceae</taxon>
        <taxon>Lysobacter</taxon>
    </lineage>
</organism>